<dbReference type="PANTHER" id="PTHR11496:SF102">
    <property type="entry name" value="ALCOHOL DEHYDROGENASE 4"/>
    <property type="match status" value="1"/>
</dbReference>
<dbReference type="Proteomes" id="UP000830158">
    <property type="component" value="Chromosome"/>
</dbReference>
<dbReference type="InterPro" id="IPR034786">
    <property type="entry name" value="MAR"/>
</dbReference>
<evidence type="ECO:0000313" key="6">
    <source>
        <dbReference type="EMBL" id="UQS25381.1"/>
    </source>
</evidence>
<feature type="domain" description="Fe-containing alcohol dehydrogenase-like C-terminal" evidence="5">
    <location>
        <begin position="167"/>
        <end position="344"/>
    </location>
</feature>
<accession>A0ABY4NZG0</accession>
<keyword evidence="2" id="KW-0560">Oxidoreductase</keyword>
<evidence type="ECO:0000259" key="4">
    <source>
        <dbReference type="Pfam" id="PF00465"/>
    </source>
</evidence>
<dbReference type="PANTHER" id="PTHR11496">
    <property type="entry name" value="ALCOHOL DEHYDROGENASE"/>
    <property type="match status" value="1"/>
</dbReference>
<comment type="similarity">
    <text evidence="1">Belongs to the iron-containing alcohol dehydrogenase family.</text>
</comment>
<evidence type="ECO:0000256" key="3">
    <source>
        <dbReference type="ARBA" id="ARBA00023027"/>
    </source>
</evidence>
<dbReference type="Pfam" id="PF25137">
    <property type="entry name" value="ADH_Fe_C"/>
    <property type="match status" value="1"/>
</dbReference>
<keyword evidence="3" id="KW-0520">NAD</keyword>
<proteinExistence type="inferred from homology"/>
<reference evidence="6" key="1">
    <citation type="submission" date="2022-01" db="EMBL/GenBank/DDBJ databases">
        <title>PSI-footprinting approach for the identification of protein synthesis inhibitor producers.</title>
        <authorList>
            <person name="Handel F."/>
            <person name="Kulik A."/>
            <person name="Wex K.W."/>
            <person name="Berscheid A."/>
            <person name="Saur J.S."/>
            <person name="Winkler A."/>
            <person name="Wibberg D."/>
            <person name="Kalinowski J."/>
            <person name="Broetz-Oesterhelt H."/>
            <person name="Mast Y."/>
        </authorList>
    </citation>
    <scope>NUCLEOTIDE SEQUENCE</scope>
    <source>
        <strain evidence="6">KNN 49.3e</strain>
    </source>
</reference>
<sequence>MTHDFVHESRSGRVVFAAGAVSRLAEEVERLGLRRLIVVCTPEQAELATELTSPLGGRVAALHAHAAPHVPVAVAAAAIARSRDLGADGCLAVGGGSAIGLAKAIAKDTGLPVVAVPTTYAGSEMTPIWGLTDAGRKTTGRDPRVLPSTVVYDPRLTLTLPAALSLTSGVNALAHAAEALYAPDGSPVTALMAAESARALAAALPRVAADPHDLDARSEALYGAWLAGSVLGATTMSLHHKLCHILGGTFDLPHAEIHTAVLPHVLAVNLPAAPRARAALRAAFGADDPAAHLFRLASDLGADMSLKALGMPEDGVDTVVAQALSAPYANPKPVTEHDLRAILGGALTGSCPTEDT</sequence>
<keyword evidence="7" id="KW-1185">Reference proteome</keyword>
<gene>
    <name evidence="6" type="ORF">L1857_22510</name>
</gene>
<feature type="domain" description="Alcohol dehydrogenase iron-type/glycerol dehydrogenase GldA" evidence="4">
    <location>
        <begin position="13"/>
        <end position="154"/>
    </location>
</feature>
<dbReference type="InterPro" id="IPR001670">
    <property type="entry name" value="ADH_Fe/GldA"/>
</dbReference>
<dbReference type="Gene3D" id="3.40.50.1970">
    <property type="match status" value="1"/>
</dbReference>
<protein>
    <submittedName>
        <fullName evidence="6">Maleylacetate reductase</fullName>
    </submittedName>
</protein>
<dbReference type="InterPro" id="IPR039697">
    <property type="entry name" value="Alcohol_dehydrogenase_Fe"/>
</dbReference>
<dbReference type="Pfam" id="PF00465">
    <property type="entry name" value="Fe-ADH"/>
    <property type="match status" value="1"/>
</dbReference>
<evidence type="ECO:0000313" key="7">
    <source>
        <dbReference type="Proteomes" id="UP000830158"/>
    </source>
</evidence>
<dbReference type="EMBL" id="CP091196">
    <property type="protein sequence ID" value="UQS25381.1"/>
    <property type="molecule type" value="Genomic_DNA"/>
</dbReference>
<dbReference type="SUPFAM" id="SSF56796">
    <property type="entry name" value="Dehydroquinate synthase-like"/>
    <property type="match status" value="1"/>
</dbReference>
<name>A0ABY4NZG0_9PSEU</name>
<evidence type="ECO:0000256" key="1">
    <source>
        <dbReference type="ARBA" id="ARBA00007358"/>
    </source>
</evidence>
<dbReference type="Gene3D" id="1.20.1090.10">
    <property type="entry name" value="Dehydroquinate synthase-like - alpha domain"/>
    <property type="match status" value="1"/>
</dbReference>
<evidence type="ECO:0000259" key="5">
    <source>
        <dbReference type="Pfam" id="PF25137"/>
    </source>
</evidence>
<dbReference type="CDD" id="cd08177">
    <property type="entry name" value="MAR"/>
    <property type="match status" value="1"/>
</dbReference>
<dbReference type="RefSeq" id="WP_116110607.1">
    <property type="nucleotide sequence ID" value="NZ_CP091196.1"/>
</dbReference>
<organism evidence="6 7">
    <name type="scientific">Amycolatopsis thermalba</name>
    <dbReference type="NCBI Taxonomy" id="944492"/>
    <lineage>
        <taxon>Bacteria</taxon>
        <taxon>Bacillati</taxon>
        <taxon>Actinomycetota</taxon>
        <taxon>Actinomycetes</taxon>
        <taxon>Pseudonocardiales</taxon>
        <taxon>Pseudonocardiaceae</taxon>
        <taxon>Amycolatopsis</taxon>
    </lineage>
</organism>
<dbReference type="InterPro" id="IPR056798">
    <property type="entry name" value="ADH_Fe_C"/>
</dbReference>
<evidence type="ECO:0000256" key="2">
    <source>
        <dbReference type="ARBA" id="ARBA00023002"/>
    </source>
</evidence>